<keyword evidence="2" id="KW-1185">Reference proteome</keyword>
<accession>A0ABU7X6U1</accession>
<organism evidence="1 2">
    <name type="scientific">Streptomyces chrestomyceticus</name>
    <dbReference type="NCBI Taxonomy" id="68185"/>
    <lineage>
        <taxon>Bacteria</taxon>
        <taxon>Bacillati</taxon>
        <taxon>Actinomycetota</taxon>
        <taxon>Actinomycetes</taxon>
        <taxon>Kitasatosporales</taxon>
        <taxon>Streptomycetaceae</taxon>
        <taxon>Streptomyces</taxon>
    </lineage>
</organism>
<evidence type="ECO:0000313" key="2">
    <source>
        <dbReference type="Proteomes" id="UP001348265"/>
    </source>
</evidence>
<dbReference type="EMBL" id="JAVFKM010000049">
    <property type="protein sequence ID" value="MEF3119486.1"/>
    <property type="molecule type" value="Genomic_DNA"/>
</dbReference>
<sequence>MLERLDAMMPANWRGARLDYSDMIVLTKEGIPLVWVPPADVIRQLLTADDAAARAQVVDDCRPAVLSSCKATLTAVTDTQFSEQTALLEECVHMAEHGMFNGAQALAANVWDTLIRGLAYANPGWLRNDQRLSYTKVLENIAPRADAVVQCT</sequence>
<gene>
    <name evidence="1" type="ORF">RB636_40780</name>
</gene>
<protein>
    <submittedName>
        <fullName evidence="1">Uncharacterized protein</fullName>
    </submittedName>
</protein>
<dbReference type="RefSeq" id="WP_331790234.1">
    <property type="nucleotide sequence ID" value="NZ_JAVFKM010000049.1"/>
</dbReference>
<proteinExistence type="predicted"/>
<dbReference type="Proteomes" id="UP001348265">
    <property type="component" value="Unassembled WGS sequence"/>
</dbReference>
<evidence type="ECO:0000313" key="1">
    <source>
        <dbReference type="EMBL" id="MEF3119486.1"/>
    </source>
</evidence>
<comment type="caution">
    <text evidence="1">The sequence shown here is derived from an EMBL/GenBank/DDBJ whole genome shotgun (WGS) entry which is preliminary data.</text>
</comment>
<name>A0ABU7X6U1_9ACTN</name>
<reference evidence="1 2" key="1">
    <citation type="submission" date="2023-08" db="EMBL/GenBank/DDBJ databases">
        <authorList>
            <person name="Sharma P."/>
            <person name="Verma V."/>
            <person name="Mohan M.K."/>
            <person name="Dubey A.K."/>
        </authorList>
    </citation>
    <scope>NUCLEOTIDE SEQUENCE [LARGE SCALE GENOMIC DNA]</scope>
    <source>
        <strain evidence="1 2">ADP4</strain>
    </source>
</reference>